<proteinExistence type="predicted"/>
<name>A0A1X1D484_9GAMM</name>
<evidence type="ECO:0000313" key="3">
    <source>
        <dbReference type="Proteomes" id="UP000193104"/>
    </source>
</evidence>
<dbReference type="Gene3D" id="3.30.460.10">
    <property type="entry name" value="Beta Polymerase, domain 2"/>
    <property type="match status" value="1"/>
</dbReference>
<comment type="caution">
    <text evidence="2">The sequence shown here is derived from an EMBL/GenBank/DDBJ whole genome shotgun (WGS) entry which is preliminary data.</text>
</comment>
<dbReference type="EMBL" id="MLFS01000047">
    <property type="protein sequence ID" value="ORM71499.1"/>
    <property type="molecule type" value="Genomic_DNA"/>
</dbReference>
<gene>
    <name evidence="2" type="ORF">HA48_15560</name>
</gene>
<dbReference type="AlphaFoldDB" id="A0A1X1D484"/>
<keyword evidence="2" id="KW-0808">Transferase</keyword>
<organism evidence="2 3">
    <name type="scientific">Pantoea wallisii</name>
    <dbReference type="NCBI Taxonomy" id="1076551"/>
    <lineage>
        <taxon>Bacteria</taxon>
        <taxon>Pseudomonadati</taxon>
        <taxon>Pseudomonadota</taxon>
        <taxon>Gammaproteobacteria</taxon>
        <taxon>Enterobacterales</taxon>
        <taxon>Erwiniaceae</taxon>
        <taxon>Pantoea</taxon>
    </lineage>
</organism>
<dbReference type="SUPFAM" id="SSF81301">
    <property type="entry name" value="Nucleotidyltransferase"/>
    <property type="match status" value="1"/>
</dbReference>
<dbReference type="Pfam" id="PF18765">
    <property type="entry name" value="Polbeta"/>
    <property type="match status" value="1"/>
</dbReference>
<dbReference type="STRING" id="1076551.HA48_15560"/>
<evidence type="ECO:0000259" key="1">
    <source>
        <dbReference type="Pfam" id="PF18765"/>
    </source>
</evidence>
<reference evidence="2 3" key="1">
    <citation type="journal article" date="2017" name="Antonie Van Leeuwenhoek">
        <title>Phylogenomic resolution of the bacterial genus Pantoea and its relationship with Erwinia and Tatumella.</title>
        <authorList>
            <person name="Palmer M."/>
            <person name="Steenkamp E.T."/>
            <person name="Coetzee M.P."/>
            <person name="Chan W.Y."/>
            <person name="van Zyl E."/>
            <person name="De Maayer P."/>
            <person name="Coutinho T.A."/>
            <person name="Blom J."/>
            <person name="Smits T.H."/>
            <person name="Duffy B."/>
            <person name="Venter S.N."/>
        </authorList>
    </citation>
    <scope>NUCLEOTIDE SEQUENCE [LARGE SCALE GENOMIC DNA]</scope>
    <source>
        <strain evidence="2 3">LMG 26277</strain>
    </source>
</reference>
<dbReference type="OrthoDB" id="3422944at2"/>
<feature type="domain" description="Polymerase beta nucleotidyltransferase" evidence="1">
    <location>
        <begin position="34"/>
        <end position="97"/>
    </location>
</feature>
<dbReference type="Proteomes" id="UP000193104">
    <property type="component" value="Unassembled WGS sequence"/>
</dbReference>
<dbReference type="InterPro" id="IPR043519">
    <property type="entry name" value="NT_sf"/>
</dbReference>
<protein>
    <submittedName>
        <fullName evidence="2">Nucleotidyltransferase</fullName>
    </submittedName>
</protein>
<sequence length="257" mass="29240">MAVDETGFISVPDGKNLQPQFNNVISDVAEALVISQADNIHSIYVYGSVAQGTAVETVSDLDITVIFSRERVGTASPELTEVIRSLEEAHPVISKIDLDTGTLSTVMDPQQLNRWGYWLKHHCVCVYGEDLRESFAAFRPSREIAVAVNGDFFNVLNDYASQMKSSSEPAQRQRLQRAAARKAIRSTSILRTEKDRDWPATLEEQCEWFNERYPALAEEMDYWLAMSYRPRGDIMAFAGRIMTFAYWLNAEFHTRQR</sequence>
<dbReference type="GO" id="GO:0016740">
    <property type="term" value="F:transferase activity"/>
    <property type="evidence" value="ECO:0007669"/>
    <property type="project" value="UniProtKB-KW"/>
</dbReference>
<dbReference type="InterPro" id="IPR041633">
    <property type="entry name" value="Polbeta"/>
</dbReference>
<dbReference type="CDD" id="cd05403">
    <property type="entry name" value="NT_KNTase_like"/>
    <property type="match status" value="1"/>
</dbReference>
<keyword evidence="3" id="KW-1185">Reference proteome</keyword>
<accession>A0A1X1D484</accession>
<evidence type="ECO:0000313" key="2">
    <source>
        <dbReference type="EMBL" id="ORM71499.1"/>
    </source>
</evidence>